<evidence type="ECO:0000313" key="1">
    <source>
        <dbReference type="EMBL" id="KAK9236283.1"/>
    </source>
</evidence>
<accession>A0ACC3SXB7</accession>
<proteinExistence type="predicted"/>
<name>A0ACC3SXB7_LIPKO</name>
<dbReference type="EMBL" id="MU971391">
    <property type="protein sequence ID" value="KAK9236283.1"/>
    <property type="molecule type" value="Genomic_DNA"/>
</dbReference>
<comment type="caution">
    <text evidence="1">The sequence shown here is derived from an EMBL/GenBank/DDBJ whole genome shotgun (WGS) entry which is preliminary data.</text>
</comment>
<sequence length="196" mass="22769">MLIFDRKDALIEGLSIFMEEEDNHDYSEDKRLIEADLILTHDVVLDRSDSTNDAQDAPTEHSSLWCHDKVINLHPPEHVRKYVERLRGIPPRLIYLNMIRDAGTSLLESVDVPLITRRQVHNLWASMTQSAWRRHDKDDYLSAQILLDETADYHLIEELPEPTVSLGFTTPFMHDRNLLILSEIKGIMVDATFPWL</sequence>
<dbReference type="Proteomes" id="UP001433508">
    <property type="component" value="Unassembled WGS sequence"/>
</dbReference>
<evidence type="ECO:0000313" key="2">
    <source>
        <dbReference type="Proteomes" id="UP001433508"/>
    </source>
</evidence>
<organism evidence="1 2">
    <name type="scientific">Lipomyces kononenkoae</name>
    <name type="common">Yeast</name>
    <dbReference type="NCBI Taxonomy" id="34357"/>
    <lineage>
        <taxon>Eukaryota</taxon>
        <taxon>Fungi</taxon>
        <taxon>Dikarya</taxon>
        <taxon>Ascomycota</taxon>
        <taxon>Saccharomycotina</taxon>
        <taxon>Lipomycetes</taxon>
        <taxon>Lipomycetales</taxon>
        <taxon>Lipomycetaceae</taxon>
        <taxon>Lipomyces</taxon>
    </lineage>
</organism>
<gene>
    <name evidence="1" type="ORF">V1525DRAFT_389602</name>
</gene>
<keyword evidence="2" id="KW-1185">Reference proteome</keyword>
<reference evidence="2" key="1">
    <citation type="journal article" date="2024" name="Front. Bioeng. Biotechnol.">
        <title>Genome-scale model development and genomic sequencing of the oleaginous clade Lipomyces.</title>
        <authorList>
            <person name="Czajka J.J."/>
            <person name="Han Y."/>
            <person name="Kim J."/>
            <person name="Mondo S.J."/>
            <person name="Hofstad B.A."/>
            <person name="Robles A."/>
            <person name="Haridas S."/>
            <person name="Riley R."/>
            <person name="LaButti K."/>
            <person name="Pangilinan J."/>
            <person name="Andreopoulos W."/>
            <person name="Lipzen A."/>
            <person name="Yan J."/>
            <person name="Wang M."/>
            <person name="Ng V."/>
            <person name="Grigoriev I.V."/>
            <person name="Spatafora J.W."/>
            <person name="Magnuson J.K."/>
            <person name="Baker S.E."/>
            <person name="Pomraning K.R."/>
        </authorList>
    </citation>
    <scope>NUCLEOTIDE SEQUENCE [LARGE SCALE GENOMIC DNA]</scope>
    <source>
        <strain evidence="2">CBS 7786</strain>
    </source>
</reference>
<protein>
    <submittedName>
        <fullName evidence="1">Uncharacterized protein</fullName>
    </submittedName>
</protein>